<sequence length="366" mass="41708">MRYVFNSYVQIPEFNQPQAWFERTRAYAGILEALAHGNDVISIEHIDFEGRVKNNGIQYHFKRFTENPLRYLPWKLNRYIKNLNPDVVFIQSLHFPLQVIQLRLIVGTKVKIIVQNHAEKPFIGLKRLAQKLADKYIDAYLFASRDMGLEWIKAGNISSPRKIFEVMEVSSIFSTINRDEALAKTSVTGSPVFLWVGRLNTNKDPLNVIRAFLRFAGKTAGAKLYMIYHTEELLGEIQSLLEKHPAKSSIRLIGIVPHTDLLYWFNSAHFILSGSHYEGSGTAVCEAMSCGCVPLVTNIQSFRMITNNGECGILYQPGNEQALFEALIQTRKMDLEEKRRLCLAYYRKVLSFEAIADRIAGIAASI</sequence>
<name>A0A316HLS6_9SPHI</name>
<dbReference type="CDD" id="cd03801">
    <property type="entry name" value="GT4_PimA-like"/>
    <property type="match status" value="1"/>
</dbReference>
<dbReference type="Pfam" id="PF00534">
    <property type="entry name" value="Glycos_transf_1"/>
    <property type="match status" value="1"/>
</dbReference>
<keyword evidence="1 3" id="KW-0808">Transferase</keyword>
<gene>
    <name evidence="3" type="ORF">LX99_01631</name>
</gene>
<dbReference type="Gene3D" id="3.40.50.2000">
    <property type="entry name" value="Glycogen Phosphorylase B"/>
    <property type="match status" value="2"/>
</dbReference>
<dbReference type="InterPro" id="IPR001296">
    <property type="entry name" value="Glyco_trans_1"/>
</dbReference>
<dbReference type="GO" id="GO:0016757">
    <property type="term" value="F:glycosyltransferase activity"/>
    <property type="evidence" value="ECO:0007669"/>
    <property type="project" value="InterPro"/>
</dbReference>
<dbReference type="EMBL" id="QGHA01000002">
    <property type="protein sequence ID" value="PWK79175.1"/>
    <property type="molecule type" value="Genomic_DNA"/>
</dbReference>
<dbReference type="GO" id="GO:0009103">
    <property type="term" value="P:lipopolysaccharide biosynthetic process"/>
    <property type="evidence" value="ECO:0007669"/>
    <property type="project" value="TreeGrafter"/>
</dbReference>
<keyword evidence="4" id="KW-1185">Reference proteome</keyword>
<proteinExistence type="predicted"/>
<dbReference type="PANTHER" id="PTHR46401:SF2">
    <property type="entry name" value="GLYCOSYLTRANSFERASE WBBK-RELATED"/>
    <property type="match status" value="1"/>
</dbReference>
<comment type="caution">
    <text evidence="3">The sequence shown here is derived from an EMBL/GenBank/DDBJ whole genome shotgun (WGS) entry which is preliminary data.</text>
</comment>
<dbReference type="AlphaFoldDB" id="A0A316HLS6"/>
<reference evidence="3 4" key="1">
    <citation type="submission" date="2018-05" db="EMBL/GenBank/DDBJ databases">
        <title>Genomic Encyclopedia of Archaeal and Bacterial Type Strains, Phase II (KMG-II): from individual species to whole genera.</title>
        <authorList>
            <person name="Goeker M."/>
        </authorList>
    </citation>
    <scope>NUCLEOTIDE SEQUENCE [LARGE SCALE GENOMIC DNA]</scope>
    <source>
        <strain evidence="3 4">DSM 19975</strain>
    </source>
</reference>
<dbReference type="SUPFAM" id="SSF53756">
    <property type="entry name" value="UDP-Glycosyltransferase/glycogen phosphorylase"/>
    <property type="match status" value="1"/>
</dbReference>
<dbReference type="PANTHER" id="PTHR46401">
    <property type="entry name" value="GLYCOSYLTRANSFERASE WBBK-RELATED"/>
    <property type="match status" value="1"/>
</dbReference>
<evidence type="ECO:0000313" key="3">
    <source>
        <dbReference type="EMBL" id="PWK79175.1"/>
    </source>
</evidence>
<evidence type="ECO:0000256" key="1">
    <source>
        <dbReference type="ARBA" id="ARBA00022679"/>
    </source>
</evidence>
<protein>
    <submittedName>
        <fullName evidence="3">Glycosyltransferase involved in cell wall biosynthesis</fullName>
    </submittedName>
</protein>
<evidence type="ECO:0000259" key="2">
    <source>
        <dbReference type="Pfam" id="PF00534"/>
    </source>
</evidence>
<accession>A0A316HLS6</accession>
<dbReference type="Proteomes" id="UP000245678">
    <property type="component" value="Unassembled WGS sequence"/>
</dbReference>
<organism evidence="3 4">
    <name type="scientific">Mucilaginibacter oryzae</name>
    <dbReference type="NCBI Taxonomy" id="468058"/>
    <lineage>
        <taxon>Bacteria</taxon>
        <taxon>Pseudomonadati</taxon>
        <taxon>Bacteroidota</taxon>
        <taxon>Sphingobacteriia</taxon>
        <taxon>Sphingobacteriales</taxon>
        <taxon>Sphingobacteriaceae</taxon>
        <taxon>Mucilaginibacter</taxon>
    </lineage>
</organism>
<dbReference type="RefSeq" id="WP_109607385.1">
    <property type="nucleotide sequence ID" value="NZ_QGHA01000002.1"/>
</dbReference>
<evidence type="ECO:0000313" key="4">
    <source>
        <dbReference type="Proteomes" id="UP000245678"/>
    </source>
</evidence>
<feature type="domain" description="Glycosyl transferase family 1" evidence="2">
    <location>
        <begin position="186"/>
        <end position="338"/>
    </location>
</feature>